<protein>
    <submittedName>
        <fullName evidence="9">Ribose transport system permease protein</fullName>
    </submittedName>
</protein>
<evidence type="ECO:0000256" key="4">
    <source>
        <dbReference type="ARBA" id="ARBA00022519"/>
    </source>
</evidence>
<keyword evidence="7 8" id="KW-0472">Membrane</keyword>
<dbReference type="PANTHER" id="PTHR32196">
    <property type="entry name" value="ABC TRANSPORTER PERMEASE PROTEIN YPHD-RELATED-RELATED"/>
    <property type="match status" value="1"/>
</dbReference>
<reference evidence="9 10" key="1">
    <citation type="submission" date="2021-03" db="EMBL/GenBank/DDBJ databases">
        <title>Genomic Encyclopedia of Type Strains, Phase IV (KMG-IV): sequencing the most valuable type-strain genomes for metagenomic binning, comparative biology and taxonomic classification.</title>
        <authorList>
            <person name="Goeker M."/>
        </authorList>
    </citation>
    <scope>NUCLEOTIDE SEQUENCE [LARGE SCALE GENOMIC DNA]</scope>
    <source>
        <strain evidence="9 10">DSM 26048</strain>
    </source>
</reference>
<evidence type="ECO:0000256" key="8">
    <source>
        <dbReference type="SAM" id="Phobius"/>
    </source>
</evidence>
<feature type="transmembrane region" description="Helical" evidence="8">
    <location>
        <begin position="51"/>
        <end position="70"/>
    </location>
</feature>
<keyword evidence="2" id="KW-0813">Transport</keyword>
<keyword evidence="6 8" id="KW-1133">Transmembrane helix</keyword>
<evidence type="ECO:0000256" key="7">
    <source>
        <dbReference type="ARBA" id="ARBA00023136"/>
    </source>
</evidence>
<comment type="caution">
    <text evidence="9">The sequence shown here is derived from an EMBL/GenBank/DDBJ whole genome shotgun (WGS) entry which is preliminary data.</text>
</comment>
<evidence type="ECO:0000256" key="2">
    <source>
        <dbReference type="ARBA" id="ARBA00022448"/>
    </source>
</evidence>
<evidence type="ECO:0000256" key="6">
    <source>
        <dbReference type="ARBA" id="ARBA00022989"/>
    </source>
</evidence>
<comment type="subcellular location">
    <subcellularLocation>
        <location evidence="1">Cell membrane</location>
        <topology evidence="1">Multi-pass membrane protein</topology>
    </subcellularLocation>
</comment>
<dbReference type="Pfam" id="PF02653">
    <property type="entry name" value="BPD_transp_2"/>
    <property type="match status" value="1"/>
</dbReference>
<accession>A0ABS4J1N5</accession>
<evidence type="ECO:0000256" key="1">
    <source>
        <dbReference type="ARBA" id="ARBA00004651"/>
    </source>
</evidence>
<feature type="transmembrane region" description="Helical" evidence="8">
    <location>
        <begin position="215"/>
        <end position="233"/>
    </location>
</feature>
<dbReference type="Proteomes" id="UP001519287">
    <property type="component" value="Unassembled WGS sequence"/>
</dbReference>
<dbReference type="PANTHER" id="PTHR32196:SF21">
    <property type="entry name" value="ABC TRANSPORTER PERMEASE PROTEIN YPHD-RELATED"/>
    <property type="match status" value="1"/>
</dbReference>
<gene>
    <name evidence="9" type="ORF">J2Z66_005358</name>
</gene>
<feature type="transmembrane region" description="Helical" evidence="8">
    <location>
        <begin position="20"/>
        <end position="39"/>
    </location>
</feature>
<sequence length="321" mass="33385">MNNNPISKSLTHYILDKGSAVLGLVLLFIVMSILSADFLSLDNILNVFRQSAVLMIMAVAMTFIIITGGIDLSVGSQVAVSGVVVAGMISAGIPMPLAVLLTIVIGGIIGLCTGAAISFQRIPPFIMTLAMTTILSGIAFAYTKGTPIVISSPDFSFLGRGYLGVIPIPICIAIIVVIIGYILLTHTRFGRFVYAIGDNEETARLCGINVPYAKIGVYVFGGMVTALGGILLASRLSAGTPNSGTGSELDAIAAVVLGGTSLFGGEGKIMGTVVGVCIISFLNNGLNLLNVTSYNQMLIKGFVILLAVWISTLKARKGLAH</sequence>
<dbReference type="InterPro" id="IPR001851">
    <property type="entry name" value="ABC_transp_permease"/>
</dbReference>
<keyword evidence="5 8" id="KW-0812">Transmembrane</keyword>
<keyword evidence="10" id="KW-1185">Reference proteome</keyword>
<evidence type="ECO:0000256" key="5">
    <source>
        <dbReference type="ARBA" id="ARBA00022692"/>
    </source>
</evidence>
<dbReference type="CDD" id="cd06579">
    <property type="entry name" value="TM_PBP1_transp_AraH_like"/>
    <property type="match status" value="1"/>
</dbReference>
<dbReference type="EMBL" id="JAGGLB010000020">
    <property type="protein sequence ID" value="MBP1993732.1"/>
    <property type="molecule type" value="Genomic_DNA"/>
</dbReference>
<proteinExistence type="predicted"/>
<evidence type="ECO:0000313" key="10">
    <source>
        <dbReference type="Proteomes" id="UP001519287"/>
    </source>
</evidence>
<name>A0ABS4J1N5_9BACL</name>
<feature type="transmembrane region" description="Helical" evidence="8">
    <location>
        <begin position="124"/>
        <end position="142"/>
    </location>
</feature>
<organism evidence="9 10">
    <name type="scientific">Paenibacillus eucommiae</name>
    <dbReference type="NCBI Taxonomy" id="1355755"/>
    <lineage>
        <taxon>Bacteria</taxon>
        <taxon>Bacillati</taxon>
        <taxon>Bacillota</taxon>
        <taxon>Bacilli</taxon>
        <taxon>Bacillales</taxon>
        <taxon>Paenibacillaceae</taxon>
        <taxon>Paenibacillus</taxon>
    </lineage>
</organism>
<feature type="transmembrane region" description="Helical" evidence="8">
    <location>
        <begin position="162"/>
        <end position="184"/>
    </location>
</feature>
<evidence type="ECO:0000256" key="3">
    <source>
        <dbReference type="ARBA" id="ARBA00022475"/>
    </source>
</evidence>
<feature type="transmembrane region" description="Helical" evidence="8">
    <location>
        <begin position="82"/>
        <end position="112"/>
    </location>
</feature>
<keyword evidence="3" id="KW-1003">Cell membrane</keyword>
<dbReference type="RefSeq" id="WP_209975610.1">
    <property type="nucleotide sequence ID" value="NZ_JAGGLB010000020.1"/>
</dbReference>
<keyword evidence="4" id="KW-0997">Cell inner membrane</keyword>
<evidence type="ECO:0000313" key="9">
    <source>
        <dbReference type="EMBL" id="MBP1993732.1"/>
    </source>
</evidence>